<dbReference type="RefSeq" id="WP_394628647.1">
    <property type="nucleotide sequence ID" value="NZ_JBIHSF010000005.1"/>
</dbReference>
<feature type="domain" description="Glycosyl transferase family 25" evidence="1">
    <location>
        <begin position="2"/>
        <end position="174"/>
    </location>
</feature>
<gene>
    <name evidence="2" type="ORF">ACGRH2_04140</name>
</gene>
<sequence length="250" mass="29080">MKIYVINLKRSTDRRQRVIDNLGNLKVPFAFFDAIDGRSTLPDDLEPLLDHNHRKWFRSRPLSPGERGVYASHFRLWQKCVELNEPIIVMEDDFLPTEFFTSALAIVPSLIDNRYEYLRLEAQDRGFSPIESDGSYQTVLWHDNSKGARAYAISPSGAKKLIDGNRRWLCAVDNQIGESYRTKLVCAGLLPYAVYNPADFETTIQIGGKTKVKVVFKLTRELYRFYRFIRQVIWNQIGLRQLKKSKTHDF</sequence>
<reference evidence="2 3" key="1">
    <citation type="submission" date="2024-10" db="EMBL/GenBank/DDBJ databases">
        <authorList>
            <person name="Yibar A."/>
            <person name="Saticioglu I.B."/>
            <person name="Duman M."/>
            <person name="Ajmi N."/>
            <person name="Gurler F."/>
            <person name="Ay H."/>
            <person name="Onuk E."/>
            <person name="Guler S."/>
            <person name="Romalde J.L."/>
        </authorList>
    </citation>
    <scope>NUCLEOTIDE SEQUENCE [LARGE SCALE GENOMIC DNA]</scope>
    <source>
        <strain evidence="2 3">1-TCBS-B</strain>
    </source>
</reference>
<proteinExistence type="predicted"/>
<comment type="caution">
    <text evidence="2">The sequence shown here is derived from an EMBL/GenBank/DDBJ whole genome shotgun (WGS) entry which is preliminary data.</text>
</comment>
<keyword evidence="3" id="KW-1185">Reference proteome</keyword>
<evidence type="ECO:0000259" key="1">
    <source>
        <dbReference type="Pfam" id="PF01755"/>
    </source>
</evidence>
<evidence type="ECO:0000313" key="2">
    <source>
        <dbReference type="EMBL" id="MFH0259636.1"/>
    </source>
</evidence>
<organism evidence="2 3">
    <name type="scientific">Vibrio barjaei</name>
    <dbReference type="NCBI Taxonomy" id="1676683"/>
    <lineage>
        <taxon>Bacteria</taxon>
        <taxon>Pseudomonadati</taxon>
        <taxon>Pseudomonadota</taxon>
        <taxon>Gammaproteobacteria</taxon>
        <taxon>Vibrionales</taxon>
        <taxon>Vibrionaceae</taxon>
        <taxon>Vibrio</taxon>
    </lineage>
</organism>
<accession>A0ABW7IDT7</accession>
<name>A0ABW7IDT7_9VIBR</name>
<dbReference type="Proteomes" id="UP001607125">
    <property type="component" value="Unassembled WGS sequence"/>
</dbReference>
<dbReference type="EMBL" id="JBIHSF010000005">
    <property type="protein sequence ID" value="MFH0259636.1"/>
    <property type="molecule type" value="Genomic_DNA"/>
</dbReference>
<evidence type="ECO:0000313" key="3">
    <source>
        <dbReference type="Proteomes" id="UP001607125"/>
    </source>
</evidence>
<protein>
    <submittedName>
        <fullName evidence="2">Glycosyltransferase family 25 protein</fullName>
    </submittedName>
</protein>
<dbReference type="Pfam" id="PF01755">
    <property type="entry name" value="Glyco_transf_25"/>
    <property type="match status" value="1"/>
</dbReference>
<dbReference type="CDD" id="cd06532">
    <property type="entry name" value="Glyco_transf_25"/>
    <property type="match status" value="1"/>
</dbReference>
<dbReference type="InterPro" id="IPR002654">
    <property type="entry name" value="Glyco_trans_25"/>
</dbReference>